<evidence type="ECO:0000313" key="2">
    <source>
        <dbReference type="Proteomes" id="UP000306409"/>
    </source>
</evidence>
<evidence type="ECO:0000313" key="1">
    <source>
        <dbReference type="EMBL" id="QNU66614.1"/>
    </source>
</evidence>
<dbReference type="Proteomes" id="UP000306409">
    <property type="component" value="Chromosome"/>
</dbReference>
<reference evidence="1 2" key="1">
    <citation type="submission" date="2020-09" db="EMBL/GenBank/DDBJ databases">
        <title>Characterization and genome sequencing of Ruminiclostridium sp. nov. MA18.</title>
        <authorList>
            <person name="Rettenmaier R."/>
            <person name="Kowollik M.-L."/>
            <person name="Liebl W."/>
            <person name="Zverlov V."/>
        </authorList>
    </citation>
    <scope>NUCLEOTIDE SEQUENCE [LARGE SCALE GENOMIC DNA]</scope>
    <source>
        <strain evidence="1 2">MA18</strain>
    </source>
</reference>
<dbReference type="KEGG" id="rher:EHE19_017470"/>
<sequence length="48" mass="5390">MKKYVVPKMELVNLRVEERMAGSICNGACVEDVVYNDVTYYAFAGQAN</sequence>
<dbReference type="EMBL" id="CP061336">
    <property type="protein sequence ID" value="QNU66614.1"/>
    <property type="molecule type" value="Genomic_DNA"/>
</dbReference>
<name>A0A7H1VMK2_9FIRM</name>
<protein>
    <submittedName>
        <fullName evidence="1">Uncharacterized protein</fullName>
    </submittedName>
</protein>
<dbReference type="RefSeq" id="WP_171003552.1">
    <property type="nucleotide sequence ID" value="NZ_CP061336.1"/>
</dbReference>
<gene>
    <name evidence="1" type="ORF">EHE19_017470</name>
</gene>
<proteinExistence type="predicted"/>
<dbReference type="AlphaFoldDB" id="A0A7H1VMK2"/>
<accession>A0A7H1VMK2</accession>
<keyword evidence="2" id="KW-1185">Reference proteome</keyword>
<organism evidence="1 2">
    <name type="scientific">Ruminiclostridium herbifermentans</name>
    <dbReference type="NCBI Taxonomy" id="2488810"/>
    <lineage>
        <taxon>Bacteria</taxon>
        <taxon>Bacillati</taxon>
        <taxon>Bacillota</taxon>
        <taxon>Clostridia</taxon>
        <taxon>Eubacteriales</taxon>
        <taxon>Oscillospiraceae</taxon>
        <taxon>Ruminiclostridium</taxon>
    </lineage>
</organism>